<sequence length="216" mass="23769">MQYAQELMSLGPQWTQAWANEVGPVLEDLGTLDRWCVTAERDRTGVPTAPTRQWLLQCVQGLQALGQQLGARQVSPVGALQALDQTAHQLRVQADWLGQAVTQLYRADTSARTAQMLESYRSAYWAGRSTTTRYTGRWSLRGSSGRYRPERTVRVNPNHPPAEVAAFQGVCAPLTALGQAFYVQEAQEDYYQRGDSPLEALLGVGLDLLGASGSSR</sequence>
<dbReference type="AlphaFoldDB" id="A0A7T7S238"/>
<protein>
    <submittedName>
        <fullName evidence="1">Uncharacterized protein</fullName>
    </submittedName>
</protein>
<evidence type="ECO:0000313" key="2">
    <source>
        <dbReference type="Proteomes" id="UP000595895"/>
    </source>
</evidence>
<proteinExistence type="predicted"/>
<gene>
    <name evidence="1" type="ORF">JG540_09820</name>
</gene>
<reference evidence="1 2" key="1">
    <citation type="submission" date="2020-12" db="EMBL/GenBank/DDBJ databases">
        <authorList>
            <person name="Zhou J."/>
        </authorList>
    </citation>
    <scope>NUCLEOTIDE SEQUENCE [LARGE SCALE GENOMIC DNA]</scope>
    <source>
        <strain evidence="1 2">CCUG 61299</strain>
    </source>
</reference>
<organism evidence="1 2">
    <name type="scientific">Actinomyces weissii</name>
    <dbReference type="NCBI Taxonomy" id="675090"/>
    <lineage>
        <taxon>Bacteria</taxon>
        <taxon>Bacillati</taxon>
        <taxon>Actinomycetota</taxon>
        <taxon>Actinomycetes</taxon>
        <taxon>Actinomycetales</taxon>
        <taxon>Actinomycetaceae</taxon>
        <taxon>Actinomyces</taxon>
    </lineage>
</organism>
<dbReference type="EMBL" id="CP066802">
    <property type="protein sequence ID" value="QQM67275.1"/>
    <property type="molecule type" value="Genomic_DNA"/>
</dbReference>
<dbReference type="RefSeq" id="WP_200275708.1">
    <property type="nucleotide sequence ID" value="NZ_CP066802.1"/>
</dbReference>
<name>A0A7T7S238_9ACTO</name>
<dbReference type="Proteomes" id="UP000595895">
    <property type="component" value="Chromosome"/>
</dbReference>
<accession>A0A7T7S238</accession>
<evidence type="ECO:0000313" key="1">
    <source>
        <dbReference type="EMBL" id="QQM67275.1"/>
    </source>
</evidence>
<dbReference type="KEGG" id="awe:JG540_09820"/>
<keyword evidence="2" id="KW-1185">Reference proteome</keyword>